<evidence type="ECO:0000313" key="8">
    <source>
        <dbReference type="EMBL" id="MDQ7905629.1"/>
    </source>
</evidence>
<comment type="catalytic activity">
    <reaction evidence="4 5">
        <text>L-glutaminyl-[peptide chain release factor] + S-adenosyl-L-methionine = N(5)-methyl-L-glutaminyl-[peptide chain release factor] + S-adenosyl-L-homocysteine + H(+)</text>
        <dbReference type="Rhea" id="RHEA:42896"/>
        <dbReference type="Rhea" id="RHEA-COMP:10271"/>
        <dbReference type="Rhea" id="RHEA-COMP:10272"/>
        <dbReference type="ChEBI" id="CHEBI:15378"/>
        <dbReference type="ChEBI" id="CHEBI:30011"/>
        <dbReference type="ChEBI" id="CHEBI:57856"/>
        <dbReference type="ChEBI" id="CHEBI:59789"/>
        <dbReference type="ChEBI" id="CHEBI:61891"/>
        <dbReference type="EC" id="2.1.1.297"/>
    </reaction>
</comment>
<dbReference type="Gene3D" id="1.10.8.10">
    <property type="entry name" value="DNA helicase RuvA subunit, C-terminal domain"/>
    <property type="match status" value="1"/>
</dbReference>
<keyword evidence="1 5" id="KW-0489">Methyltransferase</keyword>
<dbReference type="Proteomes" id="UP001230908">
    <property type="component" value="Unassembled WGS sequence"/>
</dbReference>
<keyword evidence="3 5" id="KW-0949">S-adenosyl-L-methionine</keyword>
<dbReference type="EMBL" id="JAVHUY010000011">
    <property type="protein sequence ID" value="MDQ7905629.1"/>
    <property type="molecule type" value="Genomic_DNA"/>
</dbReference>
<dbReference type="PANTHER" id="PTHR18895">
    <property type="entry name" value="HEMK METHYLTRANSFERASE"/>
    <property type="match status" value="1"/>
</dbReference>
<evidence type="ECO:0000256" key="4">
    <source>
        <dbReference type="ARBA" id="ARBA00048391"/>
    </source>
</evidence>
<feature type="domain" description="Methyltransferase small" evidence="6">
    <location>
        <begin position="123"/>
        <end position="207"/>
    </location>
</feature>
<dbReference type="SUPFAM" id="SSF53335">
    <property type="entry name" value="S-adenosyl-L-methionine-dependent methyltransferases"/>
    <property type="match status" value="1"/>
</dbReference>
<dbReference type="InterPro" id="IPR050320">
    <property type="entry name" value="N5-glutamine_MTase"/>
</dbReference>
<comment type="caution">
    <text evidence="5">Lacks conserved residue(s) required for the propagation of feature annotation.</text>
</comment>
<dbReference type="InterPro" id="IPR029063">
    <property type="entry name" value="SAM-dependent_MTases_sf"/>
</dbReference>
<dbReference type="Pfam" id="PF05175">
    <property type="entry name" value="MTS"/>
    <property type="match status" value="1"/>
</dbReference>
<name>A0ABU0ZEZ3_9ACTN</name>
<feature type="domain" description="Release factor glutamine methyltransferase N-terminal" evidence="7">
    <location>
        <begin position="19"/>
        <end position="87"/>
    </location>
</feature>
<dbReference type="NCBIfam" id="TIGR00536">
    <property type="entry name" value="hemK_fam"/>
    <property type="match status" value="1"/>
</dbReference>
<comment type="caution">
    <text evidence="8">The sequence shown here is derived from an EMBL/GenBank/DDBJ whole genome shotgun (WGS) entry which is preliminary data.</text>
</comment>
<comment type="similarity">
    <text evidence="5">Belongs to the protein N5-glutamine methyltransferase family. PrmC subfamily.</text>
</comment>
<evidence type="ECO:0000256" key="3">
    <source>
        <dbReference type="ARBA" id="ARBA00022691"/>
    </source>
</evidence>
<keyword evidence="9" id="KW-1185">Reference proteome</keyword>
<dbReference type="InterPro" id="IPR040758">
    <property type="entry name" value="PrmC_N"/>
</dbReference>
<proteinExistence type="inferred from homology"/>
<dbReference type="EC" id="2.1.1.297" evidence="5"/>
<dbReference type="InterPro" id="IPR007848">
    <property type="entry name" value="Small_mtfrase_dom"/>
</dbReference>
<dbReference type="HAMAP" id="MF_02126">
    <property type="entry name" value="RF_methyltr_PrmC"/>
    <property type="match status" value="1"/>
</dbReference>
<evidence type="ECO:0000256" key="5">
    <source>
        <dbReference type="HAMAP-Rule" id="MF_02126"/>
    </source>
</evidence>
<dbReference type="CDD" id="cd02440">
    <property type="entry name" value="AdoMet_MTases"/>
    <property type="match status" value="1"/>
</dbReference>
<evidence type="ECO:0000256" key="1">
    <source>
        <dbReference type="ARBA" id="ARBA00022603"/>
    </source>
</evidence>
<reference evidence="8 9" key="1">
    <citation type="submission" date="2023-08" db="EMBL/GenBank/DDBJ databases">
        <title>Phytohabitans sansha sp. nov., isolated from marine sediment.</title>
        <authorList>
            <person name="Zhao Y."/>
            <person name="Yi K."/>
        </authorList>
    </citation>
    <scope>NUCLEOTIDE SEQUENCE [LARGE SCALE GENOMIC DNA]</scope>
    <source>
        <strain evidence="8 9">ZYX-F-186</strain>
    </source>
</reference>
<comment type="function">
    <text evidence="5">Methylates the class 1 translation termination release factors RF1/PrfA and RF2/PrfB on the glutamine residue of the universally conserved GGQ motif.</text>
</comment>
<dbReference type="Pfam" id="PF17827">
    <property type="entry name" value="PrmC_N"/>
    <property type="match status" value="1"/>
</dbReference>
<evidence type="ECO:0000256" key="2">
    <source>
        <dbReference type="ARBA" id="ARBA00022679"/>
    </source>
</evidence>
<evidence type="ECO:0000259" key="7">
    <source>
        <dbReference type="Pfam" id="PF17827"/>
    </source>
</evidence>
<dbReference type="GO" id="GO:0102559">
    <property type="term" value="F:peptide chain release factor N(5)-glutamine methyltransferase activity"/>
    <property type="evidence" value="ECO:0007669"/>
    <property type="project" value="UniProtKB-EC"/>
</dbReference>
<organism evidence="8 9">
    <name type="scientific">Phytohabitans maris</name>
    <dbReference type="NCBI Taxonomy" id="3071409"/>
    <lineage>
        <taxon>Bacteria</taxon>
        <taxon>Bacillati</taxon>
        <taxon>Actinomycetota</taxon>
        <taxon>Actinomycetes</taxon>
        <taxon>Micromonosporales</taxon>
        <taxon>Micromonosporaceae</taxon>
    </lineage>
</organism>
<evidence type="ECO:0000259" key="6">
    <source>
        <dbReference type="Pfam" id="PF05175"/>
    </source>
</evidence>
<feature type="binding site" evidence="5">
    <location>
        <begin position="203"/>
        <end position="206"/>
    </location>
    <ligand>
        <name>substrate</name>
    </ligand>
</feature>
<dbReference type="GO" id="GO:0032259">
    <property type="term" value="P:methylation"/>
    <property type="evidence" value="ECO:0007669"/>
    <property type="project" value="UniProtKB-KW"/>
</dbReference>
<protein>
    <recommendedName>
        <fullName evidence="5">Release factor glutamine methyltransferase</fullName>
        <shortName evidence="5">RF MTase</shortName>
        <ecNumber evidence="5">2.1.1.297</ecNumber>
    </recommendedName>
    <alternativeName>
        <fullName evidence="5">N5-glutamine methyltransferase PrmC</fullName>
    </alternativeName>
    <alternativeName>
        <fullName evidence="5">Protein-(glutamine-N5) MTase PrmC</fullName>
    </alternativeName>
    <alternativeName>
        <fullName evidence="5">Protein-glutamine N-methyltransferase PrmC</fullName>
    </alternativeName>
</protein>
<dbReference type="InterPro" id="IPR002052">
    <property type="entry name" value="DNA_methylase_N6_adenine_CS"/>
</dbReference>
<dbReference type="PANTHER" id="PTHR18895:SF74">
    <property type="entry name" value="MTRF1L RELEASE FACTOR GLUTAMINE METHYLTRANSFERASE"/>
    <property type="match status" value="1"/>
</dbReference>
<gene>
    <name evidence="5 8" type="primary">prmC</name>
    <name evidence="8" type="ORF">RB614_14000</name>
</gene>
<sequence>MTGDMEHPIEGTDRTRALQAVSYATNVLSKAGMPSARVDAEILASHVLGVPRGRLALIDGFTAAKLGEFDALVARRAAGEPVQHLVGSAGFRHLDLAVGPGVFVPRPETELLAGWAITLITPGTTVVDLCAGSGAIALAVAGEVPGARVYAVERSPAALPWLRRNAEARAAAGDTPIHVVEGDVTDPAVLADLDGTVDAVLCNPPYVPAGAPVPADVADHDPRDAVFAGADGLAVIRPVIGRAAALLRPGGVFAVEHDDSQGVAVPALLRADSRFTDIEDHHDLAGRPRYATAVHVADCTP</sequence>
<dbReference type="NCBIfam" id="TIGR03534">
    <property type="entry name" value="RF_mod_PrmC"/>
    <property type="match status" value="1"/>
</dbReference>
<dbReference type="InterPro" id="IPR004556">
    <property type="entry name" value="HemK-like"/>
</dbReference>
<accession>A0ABU0ZEZ3</accession>
<feature type="binding site" evidence="5">
    <location>
        <position position="203"/>
    </location>
    <ligand>
        <name>S-adenosyl-L-methionine</name>
        <dbReference type="ChEBI" id="CHEBI:59789"/>
    </ligand>
</feature>
<dbReference type="InterPro" id="IPR019874">
    <property type="entry name" value="RF_methyltr_PrmC"/>
</dbReference>
<dbReference type="PROSITE" id="PS00092">
    <property type="entry name" value="N6_MTASE"/>
    <property type="match status" value="1"/>
</dbReference>
<dbReference type="Gene3D" id="3.40.50.150">
    <property type="entry name" value="Vaccinia Virus protein VP39"/>
    <property type="match status" value="1"/>
</dbReference>
<feature type="binding site" evidence="5">
    <location>
        <position position="153"/>
    </location>
    <ligand>
        <name>S-adenosyl-L-methionine</name>
        <dbReference type="ChEBI" id="CHEBI:59789"/>
    </ligand>
</feature>
<keyword evidence="2 5" id="KW-0808">Transferase</keyword>
<evidence type="ECO:0000313" key="9">
    <source>
        <dbReference type="Proteomes" id="UP001230908"/>
    </source>
</evidence>